<feature type="region of interest" description="Disordered" evidence="1">
    <location>
        <begin position="1"/>
        <end position="65"/>
    </location>
</feature>
<accession>A0A0A9DSW0</accession>
<organism evidence="2">
    <name type="scientific">Arundo donax</name>
    <name type="common">Giant reed</name>
    <name type="synonym">Donax arundinaceus</name>
    <dbReference type="NCBI Taxonomy" id="35708"/>
    <lineage>
        <taxon>Eukaryota</taxon>
        <taxon>Viridiplantae</taxon>
        <taxon>Streptophyta</taxon>
        <taxon>Embryophyta</taxon>
        <taxon>Tracheophyta</taxon>
        <taxon>Spermatophyta</taxon>
        <taxon>Magnoliopsida</taxon>
        <taxon>Liliopsida</taxon>
        <taxon>Poales</taxon>
        <taxon>Poaceae</taxon>
        <taxon>PACMAD clade</taxon>
        <taxon>Arundinoideae</taxon>
        <taxon>Arundineae</taxon>
        <taxon>Arundo</taxon>
    </lineage>
</organism>
<sequence>MQGRRLLPRRRQGQEQAPPPLLRRLHLLLPPQCRRQEAELHAAHTADPAGQATQGHPPPRAIRQPHRRVLAWLACHPRRRRRHSNYPAQ</sequence>
<protein>
    <submittedName>
        <fullName evidence="2">Uncharacterized protein</fullName>
    </submittedName>
</protein>
<name>A0A0A9DSW0_ARUDO</name>
<evidence type="ECO:0000313" key="2">
    <source>
        <dbReference type="EMBL" id="JAD90891.1"/>
    </source>
</evidence>
<dbReference type="AlphaFoldDB" id="A0A0A9DSW0"/>
<dbReference type="EMBL" id="GBRH01207004">
    <property type="protein sequence ID" value="JAD90891.1"/>
    <property type="molecule type" value="Transcribed_RNA"/>
</dbReference>
<feature type="compositionally biased region" description="Basic and acidic residues" evidence="1">
    <location>
        <begin position="34"/>
        <end position="44"/>
    </location>
</feature>
<proteinExistence type="predicted"/>
<reference evidence="2" key="1">
    <citation type="submission" date="2014-09" db="EMBL/GenBank/DDBJ databases">
        <authorList>
            <person name="Magalhaes I.L.F."/>
            <person name="Oliveira U."/>
            <person name="Santos F.R."/>
            <person name="Vidigal T.H.D.A."/>
            <person name="Brescovit A.D."/>
            <person name="Santos A.J."/>
        </authorList>
    </citation>
    <scope>NUCLEOTIDE SEQUENCE</scope>
    <source>
        <tissue evidence="2">Shoot tissue taken approximately 20 cm above the soil surface</tissue>
    </source>
</reference>
<evidence type="ECO:0000256" key="1">
    <source>
        <dbReference type="SAM" id="MobiDB-lite"/>
    </source>
</evidence>
<reference evidence="2" key="2">
    <citation type="journal article" date="2015" name="Data Brief">
        <title>Shoot transcriptome of the giant reed, Arundo donax.</title>
        <authorList>
            <person name="Barrero R.A."/>
            <person name="Guerrero F.D."/>
            <person name="Moolhuijzen P."/>
            <person name="Goolsby J.A."/>
            <person name="Tidwell J."/>
            <person name="Bellgard S.E."/>
            <person name="Bellgard M.I."/>
        </authorList>
    </citation>
    <scope>NUCLEOTIDE SEQUENCE</scope>
    <source>
        <tissue evidence="2">Shoot tissue taken approximately 20 cm above the soil surface</tissue>
    </source>
</reference>
<feature type="compositionally biased region" description="Basic residues" evidence="1">
    <location>
        <begin position="1"/>
        <end position="11"/>
    </location>
</feature>